<reference evidence="9 10" key="1">
    <citation type="submission" date="2014-03" db="EMBL/GenBank/DDBJ databases">
        <title>Draft genome sequence of the novel thermoacidophilic archaea Acidianus copahuensis ALE1 strain, isolated from Copahue volcanic area in Neuquen Argentina.</title>
        <authorList>
            <person name="Urbieta M.S."/>
            <person name="Rascovan N."/>
            <person name="Castro C."/>
            <person name="Revale S."/>
            <person name="Giaveno M.A."/>
            <person name="Vazquez M.P."/>
            <person name="Donati E.R."/>
        </authorList>
    </citation>
    <scope>NUCLEOTIDE SEQUENCE [LARGE SCALE GENOMIC DNA]</scope>
    <source>
        <strain evidence="9 10">ALE1</strain>
    </source>
</reference>
<dbReference type="GO" id="GO:0003899">
    <property type="term" value="F:DNA-directed RNA polymerase activity"/>
    <property type="evidence" value="ECO:0007669"/>
    <property type="project" value="UniProtKB-UniRule"/>
</dbReference>
<keyword evidence="6 8" id="KW-0862">Zinc</keyword>
<keyword evidence="5 8" id="KW-0479">Metal-binding</keyword>
<dbReference type="OrthoDB" id="129238at2157"/>
<dbReference type="GO" id="GO:0000428">
    <property type="term" value="C:DNA-directed RNA polymerase complex"/>
    <property type="evidence" value="ECO:0007669"/>
    <property type="project" value="UniProtKB-KW"/>
</dbReference>
<evidence type="ECO:0000256" key="5">
    <source>
        <dbReference type="ARBA" id="ARBA00022723"/>
    </source>
</evidence>
<organism evidence="9 10">
    <name type="scientific">Candidatus Acidianus copahuensis</name>
    <dbReference type="NCBI Taxonomy" id="1160895"/>
    <lineage>
        <taxon>Archaea</taxon>
        <taxon>Thermoproteota</taxon>
        <taxon>Thermoprotei</taxon>
        <taxon>Sulfolobales</taxon>
        <taxon>Sulfolobaceae</taxon>
        <taxon>Acidianus</taxon>
    </lineage>
</organism>
<dbReference type="SMART" id="SM00659">
    <property type="entry name" value="RPOLCX"/>
    <property type="match status" value="1"/>
</dbReference>
<keyword evidence="1 8" id="KW-0240">DNA-directed RNA polymerase</keyword>
<comment type="catalytic activity">
    <reaction evidence="8">
        <text>RNA(n) + a ribonucleoside 5'-triphosphate = RNA(n+1) + diphosphate</text>
        <dbReference type="Rhea" id="RHEA:21248"/>
        <dbReference type="Rhea" id="RHEA-COMP:14527"/>
        <dbReference type="Rhea" id="RHEA-COMP:17342"/>
        <dbReference type="ChEBI" id="CHEBI:33019"/>
        <dbReference type="ChEBI" id="CHEBI:61557"/>
        <dbReference type="ChEBI" id="CHEBI:140395"/>
        <dbReference type="EC" id="2.7.7.6"/>
    </reaction>
</comment>
<evidence type="ECO:0000313" key="9">
    <source>
        <dbReference type="EMBL" id="EZQ03135.1"/>
    </source>
</evidence>
<evidence type="ECO:0000256" key="4">
    <source>
        <dbReference type="ARBA" id="ARBA00022695"/>
    </source>
</evidence>
<comment type="similarity">
    <text evidence="8">Belongs to the archaeal Rpo12/eukaryotic RPC10 RNA polymerase subunit family.</text>
</comment>
<dbReference type="InterPro" id="IPR006591">
    <property type="entry name" value="RNAP_P/RPABC4"/>
</dbReference>
<feature type="binding site" evidence="8">
    <location>
        <position position="30"/>
    </location>
    <ligand>
        <name>Zn(2+)</name>
        <dbReference type="ChEBI" id="CHEBI:29105"/>
    </ligand>
</feature>
<dbReference type="AlphaFoldDB" id="A0A031LMM3"/>
<evidence type="ECO:0000256" key="1">
    <source>
        <dbReference type="ARBA" id="ARBA00022478"/>
    </source>
</evidence>
<evidence type="ECO:0000256" key="6">
    <source>
        <dbReference type="ARBA" id="ARBA00022833"/>
    </source>
</evidence>
<comment type="caution">
    <text evidence="9">The sequence shown here is derived from an EMBL/GenBank/DDBJ whole genome shotgun (WGS) entry which is preliminary data.</text>
</comment>
<comment type="subcellular location">
    <subcellularLocation>
        <location evidence="8">Cytoplasm</location>
    </subcellularLocation>
</comment>
<dbReference type="GO" id="GO:0003677">
    <property type="term" value="F:DNA binding"/>
    <property type="evidence" value="ECO:0007669"/>
    <property type="project" value="InterPro"/>
</dbReference>
<accession>A0A031LMM3</accession>
<dbReference type="Gene3D" id="2.20.28.30">
    <property type="entry name" value="RNA polymerase ii, chain L"/>
    <property type="match status" value="1"/>
</dbReference>
<dbReference type="STRING" id="1160895.CM19_09910"/>
<protein>
    <recommendedName>
        <fullName evidence="8">DNA-directed RNA polymerase subunit Rpo12</fullName>
        <ecNumber evidence="8">2.7.7.6</ecNumber>
    </recommendedName>
    <alternativeName>
        <fullName evidence="8">DNA-directed RNA polymerase subunit P</fullName>
    </alternativeName>
</protein>
<evidence type="ECO:0000256" key="2">
    <source>
        <dbReference type="ARBA" id="ARBA00022490"/>
    </source>
</evidence>
<feature type="binding site" evidence="8">
    <location>
        <position position="10"/>
    </location>
    <ligand>
        <name>Zn(2+)</name>
        <dbReference type="ChEBI" id="CHEBI:29105"/>
    </ligand>
</feature>
<dbReference type="HAMAP" id="MF_00615">
    <property type="entry name" value="RNApol_arch_Rpo12"/>
    <property type="match status" value="1"/>
</dbReference>
<dbReference type="InterPro" id="IPR029040">
    <property type="entry name" value="RPABC4/Spt4"/>
</dbReference>
<dbReference type="EMBL" id="JFZT01000048">
    <property type="protein sequence ID" value="EZQ03135.1"/>
    <property type="molecule type" value="Genomic_DNA"/>
</dbReference>
<evidence type="ECO:0000256" key="7">
    <source>
        <dbReference type="ARBA" id="ARBA00023163"/>
    </source>
</evidence>
<evidence type="ECO:0000256" key="8">
    <source>
        <dbReference type="HAMAP-Rule" id="MF_00615"/>
    </source>
</evidence>
<keyword evidence="7 8" id="KW-0804">Transcription</keyword>
<proteinExistence type="inferred from homology"/>
<comment type="cofactor">
    <cofactor evidence="8">
        <name>Zn(2+)</name>
        <dbReference type="ChEBI" id="CHEBI:29105"/>
    </cofactor>
    <text evidence="8">Binds 1 zinc ion.</text>
</comment>
<dbReference type="GO" id="GO:0006351">
    <property type="term" value="P:DNA-templated transcription"/>
    <property type="evidence" value="ECO:0007669"/>
    <property type="project" value="UniProtKB-UniRule"/>
</dbReference>
<dbReference type="GO" id="GO:0008270">
    <property type="term" value="F:zinc ion binding"/>
    <property type="evidence" value="ECO:0007669"/>
    <property type="project" value="UniProtKB-UniRule"/>
</dbReference>
<keyword evidence="10" id="KW-1185">Reference proteome</keyword>
<dbReference type="EC" id="2.7.7.6" evidence="8"/>
<feature type="binding site" evidence="8">
    <location>
        <position position="27"/>
    </location>
    <ligand>
        <name>Zn(2+)</name>
        <dbReference type="ChEBI" id="CHEBI:29105"/>
    </ligand>
</feature>
<name>A0A031LMM3_9CREN</name>
<gene>
    <name evidence="8" type="primary">rpo12</name>
    <name evidence="8" type="synonym">rpoP</name>
    <name evidence="9" type="ORF">CM19_09910</name>
</gene>
<dbReference type="Proteomes" id="UP000024332">
    <property type="component" value="Unassembled WGS sequence"/>
</dbReference>
<dbReference type="InterPro" id="IPR023464">
    <property type="entry name" value="Rpo12"/>
</dbReference>
<keyword evidence="4 8" id="KW-0548">Nucleotidyltransferase</keyword>
<sequence length="49" mass="5787">MSDQYRCGRCWRTFDDSKLKVLPGVRCPYCGYNIIYMIRKPTVKVIKAI</sequence>
<keyword evidence="2 8" id="KW-0963">Cytoplasm</keyword>
<evidence type="ECO:0000256" key="3">
    <source>
        <dbReference type="ARBA" id="ARBA00022679"/>
    </source>
</evidence>
<dbReference type="SUPFAM" id="SSF63393">
    <property type="entry name" value="RNA polymerase subunits"/>
    <property type="match status" value="1"/>
</dbReference>
<dbReference type="GO" id="GO:0005737">
    <property type="term" value="C:cytoplasm"/>
    <property type="evidence" value="ECO:0007669"/>
    <property type="project" value="UniProtKB-SubCell"/>
</dbReference>
<dbReference type="NCBIfam" id="NF001604">
    <property type="entry name" value="PRK00398.1-1"/>
    <property type="match status" value="1"/>
</dbReference>
<comment type="function">
    <text evidence="8">DNA-dependent RNA polymerase (RNAP) catalyzes the transcription of DNA into RNA using the four ribonucleoside triphosphates as substrates.</text>
</comment>
<evidence type="ECO:0000313" key="10">
    <source>
        <dbReference type="Proteomes" id="UP000024332"/>
    </source>
</evidence>
<comment type="subunit">
    <text evidence="8">Part of the RNA polymerase complex.</text>
</comment>
<keyword evidence="3 8" id="KW-0808">Transferase</keyword>
<dbReference type="RefSeq" id="WP_048100183.1">
    <property type="nucleotide sequence ID" value="NZ_JFZT01000048.1"/>
</dbReference>